<keyword evidence="2" id="KW-1185">Reference proteome</keyword>
<evidence type="ECO:0000313" key="1">
    <source>
        <dbReference type="EMBL" id="GGY24308.1"/>
    </source>
</evidence>
<protein>
    <submittedName>
        <fullName evidence="1">Uncharacterized protein</fullName>
    </submittedName>
</protein>
<dbReference type="RefSeq" id="WP_229864383.1">
    <property type="nucleotide sequence ID" value="NZ_BMWE01000009.1"/>
</dbReference>
<comment type="caution">
    <text evidence="1">The sequence shown here is derived from an EMBL/GenBank/DDBJ whole genome shotgun (WGS) entry which is preliminary data.</text>
</comment>
<sequence>MFRRQSGGCGHEFFDVAPVDLGEERFAVAFAVEQPDDVEIGEINVRPTAQA</sequence>
<reference evidence="2" key="1">
    <citation type="journal article" date="2019" name="Int. J. Syst. Evol. Microbiol.">
        <title>The Global Catalogue of Microorganisms (GCM) 10K type strain sequencing project: providing services to taxonomists for standard genome sequencing and annotation.</title>
        <authorList>
            <consortium name="The Broad Institute Genomics Platform"/>
            <consortium name="The Broad Institute Genome Sequencing Center for Infectious Disease"/>
            <person name="Wu L."/>
            <person name="Ma J."/>
        </authorList>
    </citation>
    <scope>NUCLEOTIDE SEQUENCE [LARGE SCALE GENOMIC DNA]</scope>
    <source>
        <strain evidence="2">JCM 4957</strain>
    </source>
</reference>
<gene>
    <name evidence="1" type="ORF">GCM10010384_34070</name>
</gene>
<dbReference type="EMBL" id="BMWE01000009">
    <property type="protein sequence ID" value="GGY24308.1"/>
    <property type="molecule type" value="Genomic_DNA"/>
</dbReference>
<proteinExistence type="predicted"/>
<evidence type="ECO:0000313" key="2">
    <source>
        <dbReference type="Proteomes" id="UP000653308"/>
    </source>
</evidence>
<organism evidence="1 2">
    <name type="scientific">Streptomyces djakartensis</name>
    <dbReference type="NCBI Taxonomy" id="68193"/>
    <lineage>
        <taxon>Bacteria</taxon>
        <taxon>Bacillati</taxon>
        <taxon>Actinomycetota</taxon>
        <taxon>Actinomycetes</taxon>
        <taxon>Kitasatosporales</taxon>
        <taxon>Streptomycetaceae</taxon>
        <taxon>Streptomyces</taxon>
    </lineage>
</organism>
<name>A0ABQ2ZSN8_9ACTN</name>
<dbReference type="Proteomes" id="UP000653308">
    <property type="component" value="Unassembled WGS sequence"/>
</dbReference>
<accession>A0ABQ2ZSN8</accession>